<dbReference type="CDD" id="cd00082">
    <property type="entry name" value="HisKA"/>
    <property type="match status" value="1"/>
</dbReference>
<dbReference type="OrthoDB" id="9784397at2"/>
<dbReference type="GO" id="GO:0000155">
    <property type="term" value="F:phosphorelay sensor kinase activity"/>
    <property type="evidence" value="ECO:0007669"/>
    <property type="project" value="InterPro"/>
</dbReference>
<dbReference type="InterPro" id="IPR036890">
    <property type="entry name" value="HATPase_C_sf"/>
</dbReference>
<gene>
    <name evidence="10" type="ORF">SAMN05660649_02501</name>
</gene>
<evidence type="ECO:0000313" key="11">
    <source>
        <dbReference type="Proteomes" id="UP000199337"/>
    </source>
</evidence>
<dbReference type="Pfam" id="PF02518">
    <property type="entry name" value="HATPase_c"/>
    <property type="match status" value="1"/>
</dbReference>
<evidence type="ECO:0000256" key="4">
    <source>
        <dbReference type="ARBA" id="ARBA00022679"/>
    </source>
</evidence>
<evidence type="ECO:0000256" key="1">
    <source>
        <dbReference type="ARBA" id="ARBA00000085"/>
    </source>
</evidence>
<dbReference type="RefSeq" id="WP_092471696.1">
    <property type="nucleotide sequence ID" value="NZ_FOOX01000008.1"/>
</dbReference>
<sequence length="237" mass="26102">MKANRAERLASLGTLAAGVAHEINQPLNSLKMMADSLLYWYSIDGTLDLSEVVEELSKISSQAERIGEIINRMRGFVRSENNAQIDHCDLNEAVEDALTMFGCQLSSHGIKVRKTLFHPIPLIMADKKKLEEVVINLTVNAMQALDTTSKPNKEVLIATYVEDNVILEISDNATGVDKNIAHKIFEPFFTTKEAGVGMGLGLSIAHSIVSSFEGRIYVKENHMGGATFRIKFPVAKP</sequence>
<dbReference type="STRING" id="341036.SAMN05660649_02501"/>
<evidence type="ECO:0000259" key="9">
    <source>
        <dbReference type="PROSITE" id="PS50109"/>
    </source>
</evidence>
<dbReference type="SUPFAM" id="SSF47384">
    <property type="entry name" value="Homodimeric domain of signal transducing histidine kinase"/>
    <property type="match status" value="1"/>
</dbReference>
<keyword evidence="8" id="KW-0902">Two-component regulatory system</keyword>
<feature type="domain" description="Histidine kinase" evidence="9">
    <location>
        <begin position="18"/>
        <end position="236"/>
    </location>
</feature>
<dbReference type="InterPro" id="IPR004358">
    <property type="entry name" value="Sig_transdc_His_kin-like_C"/>
</dbReference>
<evidence type="ECO:0000256" key="8">
    <source>
        <dbReference type="ARBA" id="ARBA00023012"/>
    </source>
</evidence>
<dbReference type="InterPro" id="IPR036097">
    <property type="entry name" value="HisK_dim/P_sf"/>
</dbReference>
<keyword evidence="5" id="KW-0547">Nucleotide-binding</keyword>
<dbReference type="GO" id="GO:0005524">
    <property type="term" value="F:ATP binding"/>
    <property type="evidence" value="ECO:0007669"/>
    <property type="project" value="UniProtKB-KW"/>
</dbReference>
<dbReference type="PRINTS" id="PR00344">
    <property type="entry name" value="BCTRLSENSOR"/>
</dbReference>
<dbReference type="Proteomes" id="UP000199337">
    <property type="component" value="Unassembled WGS sequence"/>
</dbReference>
<dbReference type="SMART" id="SM00388">
    <property type="entry name" value="HisKA"/>
    <property type="match status" value="1"/>
</dbReference>
<evidence type="ECO:0000256" key="2">
    <source>
        <dbReference type="ARBA" id="ARBA00012438"/>
    </source>
</evidence>
<evidence type="ECO:0000256" key="6">
    <source>
        <dbReference type="ARBA" id="ARBA00022777"/>
    </source>
</evidence>
<comment type="catalytic activity">
    <reaction evidence="1">
        <text>ATP + protein L-histidine = ADP + protein N-phospho-L-histidine.</text>
        <dbReference type="EC" id="2.7.13.3"/>
    </reaction>
</comment>
<dbReference type="Pfam" id="PF00512">
    <property type="entry name" value="HisKA"/>
    <property type="match status" value="1"/>
</dbReference>
<dbReference type="PANTHER" id="PTHR43065">
    <property type="entry name" value="SENSOR HISTIDINE KINASE"/>
    <property type="match status" value="1"/>
</dbReference>
<keyword evidence="11" id="KW-1185">Reference proteome</keyword>
<evidence type="ECO:0000256" key="7">
    <source>
        <dbReference type="ARBA" id="ARBA00022840"/>
    </source>
</evidence>
<proteinExistence type="predicted"/>
<dbReference type="PANTHER" id="PTHR43065:SF46">
    <property type="entry name" value="C4-DICARBOXYLATE TRANSPORT SENSOR PROTEIN DCTB"/>
    <property type="match status" value="1"/>
</dbReference>
<protein>
    <recommendedName>
        <fullName evidence="2">histidine kinase</fullName>
        <ecNumber evidence="2">2.7.13.3</ecNumber>
    </recommendedName>
</protein>
<keyword evidence="7" id="KW-0067">ATP-binding</keyword>
<accession>A0A1I2U4R4</accession>
<evidence type="ECO:0000256" key="5">
    <source>
        <dbReference type="ARBA" id="ARBA00022741"/>
    </source>
</evidence>
<dbReference type="EC" id="2.7.13.3" evidence="2"/>
<dbReference type="Gene3D" id="1.10.287.130">
    <property type="match status" value="1"/>
</dbReference>
<dbReference type="EMBL" id="FOOX01000008">
    <property type="protein sequence ID" value="SFG72084.1"/>
    <property type="molecule type" value="Genomic_DNA"/>
</dbReference>
<evidence type="ECO:0000313" key="10">
    <source>
        <dbReference type="EMBL" id="SFG72084.1"/>
    </source>
</evidence>
<reference evidence="11" key="1">
    <citation type="submission" date="2016-10" db="EMBL/GenBank/DDBJ databases">
        <authorList>
            <person name="Varghese N."/>
            <person name="Submissions S."/>
        </authorList>
    </citation>
    <scope>NUCLEOTIDE SEQUENCE [LARGE SCALE GENOMIC DNA]</scope>
    <source>
        <strain evidence="11">DSM 17038</strain>
    </source>
</reference>
<dbReference type="InterPro" id="IPR003594">
    <property type="entry name" value="HATPase_dom"/>
</dbReference>
<dbReference type="InterPro" id="IPR003661">
    <property type="entry name" value="HisK_dim/P_dom"/>
</dbReference>
<dbReference type="PROSITE" id="PS50109">
    <property type="entry name" value="HIS_KIN"/>
    <property type="match status" value="1"/>
</dbReference>
<keyword evidence="6 10" id="KW-0418">Kinase</keyword>
<evidence type="ECO:0000256" key="3">
    <source>
        <dbReference type="ARBA" id="ARBA00022553"/>
    </source>
</evidence>
<dbReference type="AlphaFoldDB" id="A0A1I2U4R4"/>
<organism evidence="10 11">
    <name type="scientific">Desulfotruncus arcticus DSM 17038</name>
    <dbReference type="NCBI Taxonomy" id="1121424"/>
    <lineage>
        <taxon>Bacteria</taxon>
        <taxon>Bacillati</taxon>
        <taxon>Bacillota</taxon>
        <taxon>Clostridia</taxon>
        <taxon>Eubacteriales</taxon>
        <taxon>Desulfallaceae</taxon>
        <taxon>Desulfotruncus</taxon>
    </lineage>
</organism>
<keyword evidence="4" id="KW-0808">Transferase</keyword>
<dbReference type="SUPFAM" id="SSF55874">
    <property type="entry name" value="ATPase domain of HSP90 chaperone/DNA topoisomerase II/histidine kinase"/>
    <property type="match status" value="1"/>
</dbReference>
<dbReference type="SMART" id="SM00387">
    <property type="entry name" value="HATPase_c"/>
    <property type="match status" value="1"/>
</dbReference>
<dbReference type="Gene3D" id="3.30.565.10">
    <property type="entry name" value="Histidine kinase-like ATPase, C-terminal domain"/>
    <property type="match status" value="1"/>
</dbReference>
<keyword evidence="3" id="KW-0597">Phosphoprotein</keyword>
<name>A0A1I2U4R4_9FIRM</name>
<dbReference type="InterPro" id="IPR005467">
    <property type="entry name" value="His_kinase_dom"/>
</dbReference>